<evidence type="ECO:0000256" key="1">
    <source>
        <dbReference type="ARBA" id="ARBA00004651"/>
    </source>
</evidence>
<evidence type="ECO:0000259" key="6">
    <source>
        <dbReference type="PROSITE" id="PS50850"/>
    </source>
</evidence>
<dbReference type="EMBL" id="JBHLUD010000015">
    <property type="protein sequence ID" value="MFC0547943.1"/>
    <property type="molecule type" value="Genomic_DNA"/>
</dbReference>
<feature type="transmembrane region" description="Helical" evidence="5">
    <location>
        <begin position="168"/>
        <end position="187"/>
    </location>
</feature>
<dbReference type="InterPro" id="IPR036259">
    <property type="entry name" value="MFS_trans_sf"/>
</dbReference>
<comment type="caution">
    <text evidence="7">The sequence shown here is derived from an EMBL/GenBank/DDBJ whole genome shotgun (WGS) entry which is preliminary data.</text>
</comment>
<keyword evidence="4 5" id="KW-0472">Membrane</keyword>
<dbReference type="Gene3D" id="1.20.1720.10">
    <property type="entry name" value="Multidrug resistance protein D"/>
    <property type="match status" value="1"/>
</dbReference>
<dbReference type="SUPFAM" id="SSF103473">
    <property type="entry name" value="MFS general substrate transporter"/>
    <property type="match status" value="1"/>
</dbReference>
<evidence type="ECO:0000256" key="2">
    <source>
        <dbReference type="ARBA" id="ARBA00022692"/>
    </source>
</evidence>
<evidence type="ECO:0000256" key="5">
    <source>
        <dbReference type="SAM" id="Phobius"/>
    </source>
</evidence>
<sequence>MVSEPDPHRWKALAVSLAAGFMSLLDVSIVNVALPSVQNGLGATAGSVQWIVSGYALTFGLSLVAGGRLGDVLGRRVMFLVALTAFVLTSALAGAAPNEAFLIGARLMQGLAAGLLTPQNSGLIQDLFRGAERGKAFGLLGATIGISTATGPVLGGLILAAFGDETGWRWVFYVNVPVGVLAFVLALRWLPKADRGRVALRHEIDHIGAFLLGVTVLTLLLPIVRTESGSAGWWWLLAVLTPVFGVLFVRWERRVSARGGKPLLDLRLFTEVSGYSSGLLLGSVYFCGFAGIFLVMSLFLQKGLHYTPLQSGLTVTPFAVGSSIMAAVAGRLVSRLGRKVTVAGLGLITIGLAAVAVVVLLVPQGVIGGAIALPLLVAGIGGGAVISPNTTLTLECVPNRIAGVAGGALQTGQRIGTAIGTAVLATVFYSATQRGFPAAVSTTLWCAIGFMLVAIVIAVYELRRTTAGRASARPAAGD</sequence>
<feature type="transmembrane region" description="Helical" evidence="5">
    <location>
        <begin position="367"/>
        <end position="386"/>
    </location>
</feature>
<dbReference type="PANTHER" id="PTHR42718">
    <property type="entry name" value="MAJOR FACILITATOR SUPERFAMILY MULTIDRUG TRANSPORTER MFSC"/>
    <property type="match status" value="1"/>
</dbReference>
<feature type="transmembrane region" description="Helical" evidence="5">
    <location>
        <begin position="207"/>
        <end position="225"/>
    </location>
</feature>
<dbReference type="RefSeq" id="WP_273938214.1">
    <property type="nucleotide sequence ID" value="NZ_CP097263.1"/>
</dbReference>
<feature type="domain" description="Major facilitator superfamily (MFS) profile" evidence="6">
    <location>
        <begin position="12"/>
        <end position="466"/>
    </location>
</feature>
<feature type="transmembrane region" description="Helical" evidence="5">
    <location>
        <begin position="272"/>
        <end position="300"/>
    </location>
</feature>
<feature type="transmembrane region" description="Helical" evidence="5">
    <location>
        <begin position="46"/>
        <end position="65"/>
    </location>
</feature>
<dbReference type="Gene3D" id="1.20.1250.20">
    <property type="entry name" value="MFS general substrate transporter like domains"/>
    <property type="match status" value="1"/>
</dbReference>
<dbReference type="PANTHER" id="PTHR42718:SF39">
    <property type="entry name" value="ACTINORHODIN TRANSPORTER-RELATED"/>
    <property type="match status" value="1"/>
</dbReference>
<name>A0ABV6N5S2_9PSEU</name>
<keyword evidence="3 5" id="KW-1133">Transmembrane helix</keyword>
<dbReference type="PRINTS" id="PR01036">
    <property type="entry name" value="TCRTETB"/>
</dbReference>
<proteinExistence type="predicted"/>
<dbReference type="PROSITE" id="PS50850">
    <property type="entry name" value="MFS"/>
    <property type="match status" value="1"/>
</dbReference>
<feature type="transmembrane region" description="Helical" evidence="5">
    <location>
        <begin position="100"/>
        <end position="117"/>
    </location>
</feature>
<feature type="transmembrane region" description="Helical" evidence="5">
    <location>
        <begin position="438"/>
        <end position="460"/>
    </location>
</feature>
<dbReference type="InterPro" id="IPR011701">
    <property type="entry name" value="MFS"/>
</dbReference>
<gene>
    <name evidence="7" type="ORF">ACFFH7_41005</name>
</gene>
<feature type="transmembrane region" description="Helical" evidence="5">
    <location>
        <begin position="312"/>
        <end position="333"/>
    </location>
</feature>
<protein>
    <submittedName>
        <fullName evidence="7">MFS transporter</fullName>
    </submittedName>
</protein>
<evidence type="ECO:0000313" key="8">
    <source>
        <dbReference type="Proteomes" id="UP001589810"/>
    </source>
</evidence>
<keyword evidence="8" id="KW-1185">Reference proteome</keyword>
<feature type="transmembrane region" description="Helical" evidence="5">
    <location>
        <begin position="77"/>
        <end position="94"/>
    </location>
</feature>
<comment type="subcellular location">
    <subcellularLocation>
        <location evidence="1">Cell membrane</location>
        <topology evidence="1">Multi-pass membrane protein</topology>
    </subcellularLocation>
</comment>
<feature type="transmembrane region" description="Helical" evidence="5">
    <location>
        <begin position="137"/>
        <end position="162"/>
    </location>
</feature>
<feature type="transmembrane region" description="Helical" evidence="5">
    <location>
        <begin position="12"/>
        <end position="34"/>
    </location>
</feature>
<evidence type="ECO:0000313" key="7">
    <source>
        <dbReference type="EMBL" id="MFC0547943.1"/>
    </source>
</evidence>
<dbReference type="Proteomes" id="UP001589810">
    <property type="component" value="Unassembled WGS sequence"/>
</dbReference>
<feature type="transmembrane region" description="Helical" evidence="5">
    <location>
        <begin position="340"/>
        <end position="361"/>
    </location>
</feature>
<evidence type="ECO:0000256" key="3">
    <source>
        <dbReference type="ARBA" id="ARBA00022989"/>
    </source>
</evidence>
<evidence type="ECO:0000256" key="4">
    <source>
        <dbReference type="ARBA" id="ARBA00023136"/>
    </source>
</evidence>
<accession>A0ABV6N5S2</accession>
<keyword evidence="2 5" id="KW-0812">Transmembrane</keyword>
<dbReference type="InterPro" id="IPR020846">
    <property type="entry name" value="MFS_dom"/>
</dbReference>
<dbReference type="CDD" id="cd17321">
    <property type="entry name" value="MFS_MMR_MDR_like"/>
    <property type="match status" value="1"/>
</dbReference>
<feature type="transmembrane region" description="Helical" evidence="5">
    <location>
        <begin position="231"/>
        <end position="251"/>
    </location>
</feature>
<dbReference type="Pfam" id="PF07690">
    <property type="entry name" value="MFS_1"/>
    <property type="match status" value="1"/>
</dbReference>
<organism evidence="7 8">
    <name type="scientific">Kutzneria chonburiensis</name>
    <dbReference type="NCBI Taxonomy" id="1483604"/>
    <lineage>
        <taxon>Bacteria</taxon>
        <taxon>Bacillati</taxon>
        <taxon>Actinomycetota</taxon>
        <taxon>Actinomycetes</taxon>
        <taxon>Pseudonocardiales</taxon>
        <taxon>Pseudonocardiaceae</taxon>
        <taxon>Kutzneria</taxon>
    </lineage>
</organism>
<reference evidence="7 8" key="1">
    <citation type="submission" date="2024-09" db="EMBL/GenBank/DDBJ databases">
        <authorList>
            <person name="Sun Q."/>
            <person name="Mori K."/>
        </authorList>
    </citation>
    <scope>NUCLEOTIDE SEQUENCE [LARGE SCALE GENOMIC DNA]</scope>
    <source>
        <strain evidence="7 8">TBRC 1432</strain>
    </source>
</reference>